<dbReference type="EMBL" id="JBHLXG010000008">
    <property type="protein sequence ID" value="MFC0226818.1"/>
    <property type="molecule type" value="Genomic_DNA"/>
</dbReference>
<evidence type="ECO:0000313" key="4">
    <source>
        <dbReference type="Proteomes" id="UP001589792"/>
    </source>
</evidence>
<evidence type="ECO:0000313" key="3">
    <source>
        <dbReference type="EMBL" id="MFC0226818.1"/>
    </source>
</evidence>
<dbReference type="Gene3D" id="1.10.10.10">
    <property type="entry name" value="Winged helix-like DNA-binding domain superfamily/Winged helix DNA-binding domain"/>
    <property type="match status" value="1"/>
</dbReference>
<dbReference type="Pfam" id="PF01035">
    <property type="entry name" value="DNA_binding_1"/>
    <property type="match status" value="1"/>
</dbReference>
<proteinExistence type="predicted"/>
<dbReference type="InterPro" id="IPR036388">
    <property type="entry name" value="WH-like_DNA-bd_sf"/>
</dbReference>
<dbReference type="Proteomes" id="UP001589792">
    <property type="component" value="Unassembled WGS sequence"/>
</dbReference>
<feature type="domain" description="Methylated-DNA-[protein]-cysteine S-methyltransferase DNA binding" evidence="2">
    <location>
        <begin position="8"/>
        <end position="87"/>
    </location>
</feature>
<dbReference type="CDD" id="cd06445">
    <property type="entry name" value="ATase"/>
    <property type="match status" value="1"/>
</dbReference>
<keyword evidence="4" id="KW-1185">Reference proteome</keyword>
<name>A0ABV6ECS9_9GAMM</name>
<gene>
    <name evidence="3" type="ORF">ACFFJ3_09940</name>
</gene>
<evidence type="ECO:0000256" key="1">
    <source>
        <dbReference type="ARBA" id="ARBA00022763"/>
    </source>
</evidence>
<protein>
    <submittedName>
        <fullName evidence="3">MGMT family protein</fullName>
    </submittedName>
</protein>
<sequence length="105" mass="11678">MALEDATFRQRVFHVIAAIPYGKVTTYGEVARLAGSSRAARQVGGVLKKLPAGSSLPWHRVINRHGEISLRGDDYIRQKQALKAEGVEFSAQGQINLAVYGWRWE</sequence>
<keyword evidence="1" id="KW-0227">DNA damage</keyword>
<dbReference type="PANTHER" id="PTHR42942">
    <property type="entry name" value="6-O-METHYLGUANINE DNA METHYLTRANSFERASE"/>
    <property type="match status" value="1"/>
</dbReference>
<accession>A0ABV6ECS9</accession>
<dbReference type="PANTHER" id="PTHR42942:SF1">
    <property type="entry name" value="ALKYLTRANSFERASE-LIKE PROTEIN 1"/>
    <property type="match status" value="1"/>
</dbReference>
<dbReference type="RefSeq" id="WP_380674769.1">
    <property type="nucleotide sequence ID" value="NZ_CP173186.1"/>
</dbReference>
<dbReference type="InterPro" id="IPR036217">
    <property type="entry name" value="MethylDNA_cys_MeTrfase_DNAb"/>
</dbReference>
<evidence type="ECO:0000259" key="2">
    <source>
        <dbReference type="Pfam" id="PF01035"/>
    </source>
</evidence>
<dbReference type="InterPro" id="IPR014048">
    <property type="entry name" value="MethylDNA_cys_MeTrfase_DNA-bd"/>
</dbReference>
<reference evidence="3 4" key="1">
    <citation type="submission" date="2024-09" db="EMBL/GenBank/DDBJ databases">
        <authorList>
            <person name="Sun Q."/>
            <person name="Mori K."/>
        </authorList>
    </citation>
    <scope>NUCLEOTIDE SEQUENCE [LARGE SCALE GENOMIC DNA]</scope>
    <source>
        <strain evidence="3 4">CCM 8626</strain>
    </source>
</reference>
<organism evidence="3 4">
    <name type="scientific">Serratia aquatilis</name>
    <dbReference type="NCBI Taxonomy" id="1737515"/>
    <lineage>
        <taxon>Bacteria</taxon>
        <taxon>Pseudomonadati</taxon>
        <taxon>Pseudomonadota</taxon>
        <taxon>Gammaproteobacteria</taxon>
        <taxon>Enterobacterales</taxon>
        <taxon>Yersiniaceae</taxon>
        <taxon>Serratia</taxon>
    </lineage>
</organism>
<dbReference type="NCBIfam" id="TIGR00589">
    <property type="entry name" value="ogt"/>
    <property type="match status" value="1"/>
</dbReference>
<dbReference type="SUPFAM" id="SSF46767">
    <property type="entry name" value="Methylated DNA-protein cysteine methyltransferase, C-terminal domain"/>
    <property type="match status" value="1"/>
</dbReference>
<dbReference type="InterPro" id="IPR052520">
    <property type="entry name" value="ATL_DNA_repair"/>
</dbReference>
<comment type="caution">
    <text evidence="3">The sequence shown here is derived from an EMBL/GenBank/DDBJ whole genome shotgun (WGS) entry which is preliminary data.</text>
</comment>